<sequence>MLGKIDKKSQYIHKHVLLHHMFELKKILNLGNELEIFGELFDFCAYSKHFCNTSIPFIWKMTYILVETSVKSLLRCEGLDDSSCQYFTLQNPILLRIRFGILAQSNQEMELKKSNNILILFDKYTHRISELANSLCHIGISLSLFYIILEFL</sequence>
<name>A0A3G5AIP1_9VIRU</name>
<evidence type="ECO:0000313" key="1">
    <source>
        <dbReference type="EMBL" id="AYV87067.1"/>
    </source>
</evidence>
<protein>
    <submittedName>
        <fullName evidence="1">Uncharacterized protein</fullName>
    </submittedName>
</protein>
<proteinExistence type="predicted"/>
<dbReference type="EMBL" id="MK072528">
    <property type="protein sequence ID" value="AYV87067.1"/>
    <property type="molecule type" value="Genomic_DNA"/>
</dbReference>
<accession>A0A3G5AIP1</accession>
<gene>
    <name evidence="1" type="ORF">Sylvanvirus22_6</name>
</gene>
<organism evidence="1">
    <name type="scientific">Sylvanvirus sp</name>
    <dbReference type="NCBI Taxonomy" id="2487774"/>
    <lineage>
        <taxon>Viruses</taxon>
    </lineage>
</organism>
<reference evidence="1" key="1">
    <citation type="submission" date="2018-10" db="EMBL/GenBank/DDBJ databases">
        <title>Hidden diversity of soil giant viruses.</title>
        <authorList>
            <person name="Schulz F."/>
            <person name="Alteio L."/>
            <person name="Goudeau D."/>
            <person name="Ryan E.M."/>
            <person name="Malmstrom R.R."/>
            <person name="Blanchard J."/>
            <person name="Woyke T."/>
        </authorList>
    </citation>
    <scope>NUCLEOTIDE SEQUENCE</scope>
    <source>
        <strain evidence="1">SYV1</strain>
    </source>
</reference>